<protein>
    <submittedName>
        <fullName evidence="2">Oxidoreductase</fullName>
    </submittedName>
</protein>
<dbReference type="InterPro" id="IPR050259">
    <property type="entry name" value="SDR"/>
</dbReference>
<dbReference type="OrthoDB" id="4773823at2"/>
<reference evidence="3" key="1">
    <citation type="submission" date="2015-12" db="EMBL/GenBank/DDBJ databases">
        <authorList>
            <person name="Shamseldin A."/>
            <person name="Moawad H."/>
            <person name="Abd El-Rahim W.M."/>
            <person name="Sadowsky M.J."/>
        </authorList>
    </citation>
    <scope>NUCLEOTIDE SEQUENCE [LARGE SCALE GENOMIC DNA]</scope>
    <source>
        <strain evidence="3">JAM AC0309</strain>
    </source>
</reference>
<dbReference type="Pfam" id="PF00106">
    <property type="entry name" value="adh_short"/>
    <property type="match status" value="1"/>
</dbReference>
<dbReference type="InterPro" id="IPR036291">
    <property type="entry name" value="NAD(P)-bd_dom_sf"/>
</dbReference>
<dbReference type="PANTHER" id="PTHR42879">
    <property type="entry name" value="3-OXOACYL-(ACYL-CARRIER-PROTEIN) REDUCTASE"/>
    <property type="match status" value="1"/>
</dbReference>
<evidence type="ECO:0000313" key="3">
    <source>
        <dbReference type="Proteomes" id="UP000218965"/>
    </source>
</evidence>
<dbReference type="EMBL" id="AP017315">
    <property type="protein sequence ID" value="BAU30962.1"/>
    <property type="molecule type" value="Genomic_DNA"/>
</dbReference>
<dbReference type="KEGG" id="malk:MalAC0309_0083"/>
<evidence type="ECO:0000313" key="2">
    <source>
        <dbReference type="EMBL" id="BAU30962.1"/>
    </source>
</evidence>
<sequence>MADTAGVAGRTIVVGGAGGTAGREVCAALTAAGAHVVAVTSRADALEEIVAAETHALDLGDASAVASFATDLRERRGGIDGFIHLVGGWRPGVSDDDWQWLEHRVLTTLRVTSRELRDDLGASDAGRLAIVSSASVAAPRWGMANYVAVKAAAETWVQAIANGWRVTTKPAAAVTFVVRALDDEGVIDALAQSVVALWDLPADELNGVVARLDDAE</sequence>
<dbReference type="SUPFAM" id="SSF51735">
    <property type="entry name" value="NAD(P)-binding Rossmann-fold domains"/>
    <property type="match status" value="1"/>
</dbReference>
<dbReference type="Proteomes" id="UP000218965">
    <property type="component" value="Chromosome"/>
</dbReference>
<dbReference type="AlphaFoldDB" id="A0A0U5CD36"/>
<comment type="similarity">
    <text evidence="1">Belongs to the short-chain dehydrogenases/reductases (SDR) family.</text>
</comment>
<proteinExistence type="inferred from homology"/>
<dbReference type="CDD" id="cd05233">
    <property type="entry name" value="SDR_c"/>
    <property type="match status" value="1"/>
</dbReference>
<evidence type="ECO:0000256" key="1">
    <source>
        <dbReference type="ARBA" id="ARBA00006484"/>
    </source>
</evidence>
<gene>
    <name evidence="2" type="ORF">MalAC0309_0083</name>
</gene>
<organism evidence="2 3">
    <name type="scientific">Microcella alkaliphila</name>
    <dbReference type="NCBI Taxonomy" id="279828"/>
    <lineage>
        <taxon>Bacteria</taxon>
        <taxon>Bacillati</taxon>
        <taxon>Actinomycetota</taxon>
        <taxon>Actinomycetes</taxon>
        <taxon>Micrococcales</taxon>
        <taxon>Microbacteriaceae</taxon>
        <taxon>Microcella</taxon>
    </lineage>
</organism>
<dbReference type="Gene3D" id="3.40.50.720">
    <property type="entry name" value="NAD(P)-binding Rossmann-like Domain"/>
    <property type="match status" value="1"/>
</dbReference>
<name>A0A0U5CD36_9MICO</name>
<accession>A0A0U5CD36</accession>
<dbReference type="PANTHER" id="PTHR42879:SF2">
    <property type="entry name" value="3-OXOACYL-[ACYL-CARRIER-PROTEIN] REDUCTASE FABG"/>
    <property type="match status" value="1"/>
</dbReference>
<dbReference type="InterPro" id="IPR002347">
    <property type="entry name" value="SDR_fam"/>
</dbReference>
<reference evidence="2 3" key="2">
    <citation type="submission" date="2016-01" db="EMBL/GenBank/DDBJ databases">
        <title>Microcella alkaliphila JAM AC0309 whole genome shotgun sequence.</title>
        <authorList>
            <person name="Kurata A."/>
            <person name="Hirose Y."/>
            <person name="Kishimoto N."/>
            <person name="Kobayashi T."/>
        </authorList>
    </citation>
    <scope>NUCLEOTIDE SEQUENCE [LARGE SCALE GENOMIC DNA]</scope>
    <source>
        <strain evidence="2 3">JAM AC0309</strain>
    </source>
</reference>
<dbReference type="RefSeq" id="WP_096419874.1">
    <property type="nucleotide sequence ID" value="NZ_AP017315.1"/>
</dbReference>